<dbReference type="RefSeq" id="WP_066772474.1">
    <property type="nucleotide sequence ID" value="NZ_CP013244.1"/>
</dbReference>
<dbReference type="Proteomes" id="UP000092498">
    <property type="component" value="Chromosome"/>
</dbReference>
<evidence type="ECO:0000313" key="6">
    <source>
        <dbReference type="EMBL" id="ANP46929.1"/>
    </source>
</evidence>
<dbReference type="InterPro" id="IPR011990">
    <property type="entry name" value="TPR-like_helical_dom_sf"/>
</dbReference>
<dbReference type="KEGG" id="cbot:ATE48_13885"/>
<organism evidence="6 7">
    <name type="scientific">Candidatus Viadribacter manganicus</name>
    <dbReference type="NCBI Taxonomy" id="1759059"/>
    <lineage>
        <taxon>Bacteria</taxon>
        <taxon>Pseudomonadati</taxon>
        <taxon>Pseudomonadota</taxon>
        <taxon>Alphaproteobacteria</taxon>
        <taxon>Hyphomonadales</taxon>
        <taxon>Hyphomonadaceae</taxon>
        <taxon>Candidatus Viadribacter</taxon>
    </lineage>
</organism>
<evidence type="ECO:0000313" key="7">
    <source>
        <dbReference type="Proteomes" id="UP000092498"/>
    </source>
</evidence>
<feature type="compositionally biased region" description="Polar residues" evidence="3">
    <location>
        <begin position="126"/>
        <end position="137"/>
    </location>
</feature>
<feature type="compositionally biased region" description="Low complexity" evidence="3">
    <location>
        <begin position="97"/>
        <end position="112"/>
    </location>
</feature>
<name>A0A1B1AK33_9PROT</name>
<dbReference type="Gene3D" id="1.25.40.10">
    <property type="entry name" value="Tetratricopeptide repeat domain"/>
    <property type="match status" value="1"/>
</dbReference>
<dbReference type="SUPFAM" id="SSF48452">
    <property type="entry name" value="TPR-like"/>
    <property type="match status" value="1"/>
</dbReference>
<evidence type="ECO:0000256" key="4">
    <source>
        <dbReference type="SAM" id="SignalP"/>
    </source>
</evidence>
<evidence type="ECO:0000256" key="1">
    <source>
        <dbReference type="ARBA" id="ARBA00022729"/>
    </source>
</evidence>
<feature type="region of interest" description="Disordered" evidence="3">
    <location>
        <begin position="95"/>
        <end position="155"/>
    </location>
</feature>
<dbReference type="AlphaFoldDB" id="A0A1B1AK33"/>
<gene>
    <name evidence="6" type="ORF">ATE48_13885</name>
</gene>
<sequence length="293" mass="31077">MTQRLAFNQATTRLAAIFAAAGLLFSAPALAQTRLPPPQQIGSAEERQDRIEELQQQLTEATAENERLQYEINQRDREIQRLRSMVGELAGVNQSLTSPPAEATAPATGAAPPTSPRADAGPAPTGLNSAQQANTGTLGAIPAGASTPPPAPTAPAPTADELYAHGQSLLAAGRYPEAEVAFSDFLERFPNVVQTPNARFWYAFTLLARNNYSDAASSFAQYLQRTPQGPRAPEAQVRLGMALAGMAHDGSNDAAELRQACGAFSSLTARYPQAPRNVRDLATREARAANCPA</sequence>
<dbReference type="FunCoup" id="A0A1B1AK33">
    <property type="interactions" value="31"/>
</dbReference>
<keyword evidence="2" id="KW-0175">Coiled coil</keyword>
<feature type="coiled-coil region" evidence="2">
    <location>
        <begin position="41"/>
        <end position="85"/>
    </location>
</feature>
<protein>
    <recommendedName>
        <fullName evidence="5">Outer membrane lipoprotein BamD-like domain-containing protein</fullName>
    </recommendedName>
</protein>
<dbReference type="InParanoid" id="A0A1B1AK33"/>
<keyword evidence="7" id="KW-1185">Reference proteome</keyword>
<reference evidence="6 7" key="1">
    <citation type="submission" date="2015-11" db="EMBL/GenBank/DDBJ databases">
        <title>Whole-Genome Sequence of Candidatus Oderbacter manganicum from the National Park Lower Oder Valley, Germany.</title>
        <authorList>
            <person name="Braun B."/>
            <person name="Liere K."/>
            <person name="Szewzyk U."/>
        </authorList>
    </citation>
    <scope>NUCLEOTIDE SEQUENCE [LARGE SCALE GENOMIC DNA]</scope>
    <source>
        <strain evidence="6 7">OTSz_A_272</strain>
    </source>
</reference>
<feature type="chain" id="PRO_5008518933" description="Outer membrane lipoprotein BamD-like domain-containing protein" evidence="4">
    <location>
        <begin position="32"/>
        <end position="293"/>
    </location>
</feature>
<dbReference type="OrthoDB" id="7185608at2"/>
<dbReference type="STRING" id="1759059.ATE48_13885"/>
<evidence type="ECO:0000259" key="5">
    <source>
        <dbReference type="Pfam" id="PF13525"/>
    </source>
</evidence>
<dbReference type="InterPro" id="IPR039565">
    <property type="entry name" value="BamD-like"/>
</dbReference>
<keyword evidence="1 4" id="KW-0732">Signal</keyword>
<proteinExistence type="predicted"/>
<feature type="domain" description="Outer membrane lipoprotein BamD-like" evidence="5">
    <location>
        <begin position="158"/>
        <end position="274"/>
    </location>
</feature>
<accession>A0A1B1AK33</accession>
<dbReference type="Pfam" id="PF13525">
    <property type="entry name" value="YfiO"/>
    <property type="match status" value="1"/>
</dbReference>
<feature type="signal peptide" evidence="4">
    <location>
        <begin position="1"/>
        <end position="31"/>
    </location>
</feature>
<evidence type="ECO:0000256" key="2">
    <source>
        <dbReference type="SAM" id="Coils"/>
    </source>
</evidence>
<evidence type="ECO:0000256" key="3">
    <source>
        <dbReference type="SAM" id="MobiDB-lite"/>
    </source>
</evidence>
<dbReference type="EMBL" id="CP013244">
    <property type="protein sequence ID" value="ANP46929.1"/>
    <property type="molecule type" value="Genomic_DNA"/>
</dbReference>